<feature type="transmembrane region" description="Helical" evidence="1">
    <location>
        <begin position="152"/>
        <end position="172"/>
    </location>
</feature>
<dbReference type="OrthoDB" id="193898at2"/>
<evidence type="ECO:0000313" key="3">
    <source>
        <dbReference type="EMBL" id="ACL96635.1"/>
    </source>
</evidence>
<dbReference type="AlphaFoldDB" id="A0A0H3CBL6"/>
<feature type="transmembrane region" description="Helical" evidence="1">
    <location>
        <begin position="26"/>
        <end position="53"/>
    </location>
</feature>
<reference evidence="3 4" key="1">
    <citation type="journal article" date="2010" name="J. Bacteriol.">
        <title>The genetic basis of laboratory adaptation in Caulobacter crescentus.</title>
        <authorList>
            <person name="Marks M.E."/>
            <person name="Castro-Rojas C.M."/>
            <person name="Teiling C."/>
            <person name="Du L."/>
            <person name="Kapatral V."/>
            <person name="Walunas T.L."/>
            <person name="Crosson S."/>
        </authorList>
    </citation>
    <scope>NUCLEOTIDE SEQUENCE [LARGE SCALE GENOMIC DNA]</scope>
    <source>
        <strain evidence="4">NA1000 / CB15N</strain>
    </source>
</reference>
<dbReference type="EMBL" id="CP001340">
    <property type="protein sequence ID" value="ACL96635.1"/>
    <property type="molecule type" value="Genomic_DNA"/>
</dbReference>
<evidence type="ECO:0000256" key="1">
    <source>
        <dbReference type="SAM" id="Phobius"/>
    </source>
</evidence>
<keyword evidence="1" id="KW-0472">Membrane</keyword>
<dbReference type="GO" id="GO:0080120">
    <property type="term" value="P:CAAX-box protein maturation"/>
    <property type="evidence" value="ECO:0007669"/>
    <property type="project" value="UniProtKB-ARBA"/>
</dbReference>
<keyword evidence="4" id="KW-1185">Reference proteome</keyword>
<name>A0A0H3CBL6_CAUVN</name>
<dbReference type="GO" id="GO:0004175">
    <property type="term" value="F:endopeptidase activity"/>
    <property type="evidence" value="ECO:0007669"/>
    <property type="project" value="UniProtKB-ARBA"/>
</dbReference>
<feature type="domain" description="CAAX prenyl protease 2/Lysostaphin resistance protein A-like" evidence="2">
    <location>
        <begin position="59"/>
        <end position="158"/>
    </location>
</feature>
<evidence type="ECO:0000313" key="4">
    <source>
        <dbReference type="Proteomes" id="UP000001364"/>
    </source>
</evidence>
<dbReference type="Pfam" id="PF02517">
    <property type="entry name" value="Rce1-like"/>
    <property type="match status" value="1"/>
</dbReference>
<dbReference type="RefSeq" id="YP_002518543.1">
    <property type="nucleotide sequence ID" value="NC_011916.1"/>
</dbReference>
<feature type="transmembrane region" description="Helical" evidence="1">
    <location>
        <begin position="121"/>
        <end position="140"/>
    </location>
</feature>
<dbReference type="Proteomes" id="UP000001364">
    <property type="component" value="Chromosome"/>
</dbReference>
<dbReference type="RefSeq" id="WP_010920910.1">
    <property type="nucleotide sequence ID" value="NC_011916.1"/>
</dbReference>
<dbReference type="PATRIC" id="fig|565050.3.peg.3096"/>
<protein>
    <recommendedName>
        <fullName evidence="2">CAAX prenyl protease 2/Lysostaphin resistance protein A-like domain-containing protein</fullName>
    </recommendedName>
</protein>
<evidence type="ECO:0000259" key="2">
    <source>
        <dbReference type="Pfam" id="PF02517"/>
    </source>
</evidence>
<keyword evidence="1" id="KW-1133">Transmembrane helix</keyword>
<sequence length="173" mass="18909">MMAQSIQMYRQRLITSLRTLPSARGWLFCLWVSALTLATMAAIGFTTGLYHLTPTQPDLALRMLTVILIPALGEEIPFRAVLTPGPGEGRRPWVEIGVATGLYVLWHVVEALTFLPNAAPVFLRPDFLLCCAVLGLGCAVTKRVTGSVWPAVLLHWALVVVWQTWLGGVSALS</sequence>
<proteinExistence type="predicted"/>
<gene>
    <name evidence="3" type="ordered locus">CCNA_03170</name>
</gene>
<dbReference type="KEGG" id="ccs:CCNA_03170"/>
<keyword evidence="1" id="KW-0812">Transmembrane</keyword>
<dbReference type="GeneID" id="7331008"/>
<accession>A0A0H3CBL6</accession>
<dbReference type="InterPro" id="IPR003675">
    <property type="entry name" value="Rce1/LyrA-like_dom"/>
</dbReference>
<dbReference type="HOGENOM" id="CLU_120446_0_0_5"/>
<organism evidence="3 4">
    <name type="scientific">Caulobacter vibrioides (strain NA1000 / CB15N)</name>
    <name type="common">Caulobacter crescentus</name>
    <dbReference type="NCBI Taxonomy" id="565050"/>
    <lineage>
        <taxon>Bacteria</taxon>
        <taxon>Pseudomonadati</taxon>
        <taxon>Pseudomonadota</taxon>
        <taxon>Alphaproteobacteria</taxon>
        <taxon>Caulobacterales</taxon>
        <taxon>Caulobacteraceae</taxon>
        <taxon>Caulobacter</taxon>
    </lineage>
</organism>